<dbReference type="PANTHER" id="PTHR34139:SF1">
    <property type="entry name" value="RNASE MJ1380-RELATED"/>
    <property type="match status" value="1"/>
</dbReference>
<dbReference type="AlphaFoldDB" id="A0AA51UM75"/>
<protein>
    <submittedName>
        <fullName evidence="6">DUF86 domain-containing protein</fullName>
    </submittedName>
</protein>
<dbReference type="Proteomes" id="UP001182908">
    <property type="component" value="Chromosome"/>
</dbReference>
<evidence type="ECO:0000313" key="6">
    <source>
        <dbReference type="EMBL" id="WMW25935.1"/>
    </source>
</evidence>
<dbReference type="PANTHER" id="PTHR34139">
    <property type="entry name" value="UPF0331 PROTEIN MJ0127"/>
    <property type="match status" value="1"/>
</dbReference>
<gene>
    <name evidence="6" type="ORF">RE474_04240</name>
</gene>
<dbReference type="GO" id="GO:0016787">
    <property type="term" value="F:hydrolase activity"/>
    <property type="evidence" value="ECO:0007669"/>
    <property type="project" value="UniProtKB-KW"/>
</dbReference>
<evidence type="ECO:0000256" key="4">
    <source>
        <dbReference type="ARBA" id="ARBA00022741"/>
    </source>
</evidence>
<dbReference type="InterPro" id="IPR051813">
    <property type="entry name" value="HepT_RNase_toxin"/>
</dbReference>
<evidence type="ECO:0000256" key="2">
    <source>
        <dbReference type="ARBA" id="ARBA00022649"/>
    </source>
</evidence>
<dbReference type="Pfam" id="PF01934">
    <property type="entry name" value="HepT-like"/>
    <property type="match status" value="1"/>
</dbReference>
<keyword evidence="2" id="KW-1277">Toxin-antitoxin system</keyword>
<keyword evidence="5" id="KW-0378">Hydrolase</keyword>
<accession>A0AA51UM75</accession>
<keyword evidence="1" id="KW-0597">Phosphoprotein</keyword>
<name>A0AA51UM75_9EURY</name>
<dbReference type="EMBL" id="CP133592">
    <property type="protein sequence ID" value="WMW25935.1"/>
    <property type="molecule type" value="Genomic_DNA"/>
</dbReference>
<evidence type="ECO:0000313" key="7">
    <source>
        <dbReference type="Proteomes" id="UP001182908"/>
    </source>
</evidence>
<evidence type="ECO:0000256" key="3">
    <source>
        <dbReference type="ARBA" id="ARBA00022722"/>
    </source>
</evidence>
<dbReference type="GeneID" id="84231899"/>
<dbReference type="RefSeq" id="WP_309311735.1">
    <property type="nucleotide sequence ID" value="NZ_CP133592.1"/>
</dbReference>
<keyword evidence="3" id="KW-0540">Nuclease</keyword>
<keyword evidence="7" id="KW-1185">Reference proteome</keyword>
<sequence length="125" mass="14557">MRTHEAVFMREYRLFLTDIVEAIDEIEEFTSGMDFTDFLNDRKTQKAVVKNIEIIGEAAKNVPDEIKATYSYIPWRVIAGMRDRLAHGYFGIDYVIVWDVVGNRLIGLRNSIRVILVEIDEQEKT</sequence>
<dbReference type="KEGG" id="mseb:RE474_04240"/>
<dbReference type="GO" id="GO:0110001">
    <property type="term" value="C:toxin-antitoxin complex"/>
    <property type="evidence" value="ECO:0007669"/>
    <property type="project" value="InterPro"/>
</dbReference>
<evidence type="ECO:0000256" key="5">
    <source>
        <dbReference type="ARBA" id="ARBA00022801"/>
    </source>
</evidence>
<proteinExistence type="predicted"/>
<keyword evidence="4" id="KW-0547">Nucleotide-binding</keyword>
<dbReference type="GO" id="GO:0000166">
    <property type="term" value="F:nucleotide binding"/>
    <property type="evidence" value="ECO:0007669"/>
    <property type="project" value="UniProtKB-KW"/>
</dbReference>
<dbReference type="GO" id="GO:0004540">
    <property type="term" value="F:RNA nuclease activity"/>
    <property type="evidence" value="ECO:0007669"/>
    <property type="project" value="InterPro"/>
</dbReference>
<reference evidence="6 7" key="1">
    <citation type="submission" date="2023-08" db="EMBL/GenBank/DDBJ databases">
        <title>Methanolobus mangrovi sp. nov. and Methanolobus sediminis sp. nov, two novel methylotrophic methanogens isolated from mangrove sediments in China.</title>
        <authorList>
            <person name="Zhou J."/>
        </authorList>
    </citation>
    <scope>NUCLEOTIDE SEQUENCE [LARGE SCALE GENOMIC DNA]</scope>
    <source>
        <strain evidence="6 7">FTZ6</strain>
    </source>
</reference>
<organism evidence="6 7">
    <name type="scientific">Methanolobus sediminis</name>
    <dbReference type="NCBI Taxonomy" id="3072978"/>
    <lineage>
        <taxon>Archaea</taxon>
        <taxon>Methanobacteriati</taxon>
        <taxon>Methanobacteriota</taxon>
        <taxon>Stenosarchaea group</taxon>
        <taxon>Methanomicrobia</taxon>
        <taxon>Methanosarcinales</taxon>
        <taxon>Methanosarcinaceae</taxon>
        <taxon>Methanolobus</taxon>
    </lineage>
</organism>
<dbReference type="InterPro" id="IPR008201">
    <property type="entry name" value="HepT-like"/>
</dbReference>
<evidence type="ECO:0000256" key="1">
    <source>
        <dbReference type="ARBA" id="ARBA00022553"/>
    </source>
</evidence>